<dbReference type="AlphaFoldDB" id="A0A8J7DL48"/>
<evidence type="ECO:0000256" key="1">
    <source>
        <dbReference type="PIRSR" id="PIRSR600888-1"/>
    </source>
</evidence>
<dbReference type="PANTHER" id="PTHR21047:SF2">
    <property type="entry name" value="THYMIDINE DIPHOSPHO-4-KETO-RHAMNOSE 3,5-EPIMERASE"/>
    <property type="match status" value="1"/>
</dbReference>
<sequence>MQFIPTGLAGAFIIELEPIADDRGFFARAFCAKAFEAQGLKSAIAQCNLSLSHQQGTLRGLHYQTPPAAEAKFLRCIQGANYHVIVDLRPESVTYLQHVGVELSAQNRRGLYVPELFGHGYQALTDGSEALYSVSEFYTPGCEQGIRYDDPTFKIDWPLPVSQLSAKDAAWPLFSPTATAEVSP</sequence>
<gene>
    <name evidence="4" type="primary">rfbC</name>
    <name evidence="4" type="ORF">IQ241_06615</name>
</gene>
<dbReference type="GO" id="GO:0005829">
    <property type="term" value="C:cytosol"/>
    <property type="evidence" value="ECO:0007669"/>
    <property type="project" value="TreeGrafter"/>
</dbReference>
<evidence type="ECO:0000256" key="2">
    <source>
        <dbReference type="PIRSR" id="PIRSR600888-3"/>
    </source>
</evidence>
<keyword evidence="3 4" id="KW-0413">Isomerase</keyword>
<keyword evidence="5" id="KW-1185">Reference proteome</keyword>
<dbReference type="CDD" id="cd00438">
    <property type="entry name" value="cupin_RmlC"/>
    <property type="match status" value="1"/>
</dbReference>
<dbReference type="NCBIfam" id="TIGR01221">
    <property type="entry name" value="rmlC"/>
    <property type="match status" value="1"/>
</dbReference>
<dbReference type="GO" id="GO:0000271">
    <property type="term" value="P:polysaccharide biosynthetic process"/>
    <property type="evidence" value="ECO:0007669"/>
    <property type="project" value="TreeGrafter"/>
</dbReference>
<feature type="site" description="Participates in a stacking interaction with the thymidine ring of dTDP-4-oxo-6-deoxyglucose" evidence="2">
    <location>
        <position position="138"/>
    </location>
</feature>
<dbReference type="GO" id="GO:0019305">
    <property type="term" value="P:dTDP-rhamnose biosynthetic process"/>
    <property type="evidence" value="ECO:0007669"/>
    <property type="project" value="UniProtKB-UniRule"/>
</dbReference>
<dbReference type="EMBL" id="JADEXG010000011">
    <property type="protein sequence ID" value="MBE9076971.1"/>
    <property type="molecule type" value="Genomic_DNA"/>
</dbReference>
<comment type="function">
    <text evidence="3">Catalyzes the epimerization of the C3' and C5'positions of dTDP-6-deoxy-D-xylo-4-hexulose, forming dTDP-6-deoxy-L-lyxo-4-hexulose.</text>
</comment>
<dbReference type="Pfam" id="PF00908">
    <property type="entry name" value="dTDP_sugar_isom"/>
    <property type="match status" value="1"/>
</dbReference>
<reference evidence="4" key="1">
    <citation type="submission" date="2020-10" db="EMBL/GenBank/DDBJ databases">
        <authorList>
            <person name="Castelo-Branco R."/>
            <person name="Eusebio N."/>
            <person name="Adriana R."/>
            <person name="Vieira A."/>
            <person name="Brugerolle De Fraissinette N."/>
            <person name="Rezende De Castro R."/>
            <person name="Schneider M.P."/>
            <person name="Vasconcelos V."/>
            <person name="Leao P.N."/>
        </authorList>
    </citation>
    <scope>NUCLEOTIDE SEQUENCE</scope>
    <source>
        <strain evidence="4">LEGE 07310</strain>
    </source>
</reference>
<proteinExistence type="inferred from homology"/>
<dbReference type="GO" id="GO:0008830">
    <property type="term" value="F:dTDP-4-dehydrorhamnose 3,5-epimerase activity"/>
    <property type="evidence" value="ECO:0007669"/>
    <property type="project" value="UniProtKB-UniRule"/>
</dbReference>
<dbReference type="EC" id="5.1.3.13" evidence="3"/>
<dbReference type="InterPro" id="IPR000888">
    <property type="entry name" value="RmlC-like"/>
</dbReference>
<dbReference type="UniPathway" id="UPA00124"/>
<comment type="similarity">
    <text evidence="3">Belongs to the dTDP-4-dehydrorhamnose 3,5-epimerase family.</text>
</comment>
<dbReference type="Gene3D" id="2.60.120.10">
    <property type="entry name" value="Jelly Rolls"/>
    <property type="match status" value="1"/>
</dbReference>
<protein>
    <recommendedName>
        <fullName evidence="3">dTDP-4-dehydrorhamnose 3,5-epimerase</fullName>
        <ecNumber evidence="3">5.1.3.13</ecNumber>
    </recommendedName>
    <alternativeName>
        <fullName evidence="3">Thymidine diphospho-4-keto-rhamnose 3,5-epimerase</fullName>
    </alternativeName>
</protein>
<dbReference type="PANTHER" id="PTHR21047">
    <property type="entry name" value="DTDP-6-DEOXY-D-GLUCOSE-3,5 EPIMERASE"/>
    <property type="match status" value="1"/>
</dbReference>
<comment type="catalytic activity">
    <reaction evidence="3">
        <text>dTDP-4-dehydro-6-deoxy-alpha-D-glucose = dTDP-4-dehydro-beta-L-rhamnose</text>
        <dbReference type="Rhea" id="RHEA:16969"/>
        <dbReference type="ChEBI" id="CHEBI:57649"/>
        <dbReference type="ChEBI" id="CHEBI:62830"/>
        <dbReference type="EC" id="5.1.3.13"/>
    </reaction>
</comment>
<comment type="caution">
    <text evidence="4">The sequence shown here is derived from an EMBL/GenBank/DDBJ whole genome shotgun (WGS) entry which is preliminary data.</text>
</comment>
<evidence type="ECO:0000256" key="3">
    <source>
        <dbReference type="RuleBase" id="RU364069"/>
    </source>
</evidence>
<evidence type="ECO:0000313" key="5">
    <source>
        <dbReference type="Proteomes" id="UP000636505"/>
    </source>
</evidence>
<feature type="active site" description="Proton donor" evidence="1">
    <location>
        <position position="132"/>
    </location>
</feature>
<dbReference type="Proteomes" id="UP000636505">
    <property type="component" value="Unassembled WGS sequence"/>
</dbReference>
<dbReference type="RefSeq" id="WP_193905633.1">
    <property type="nucleotide sequence ID" value="NZ_JADEXG010000011.1"/>
</dbReference>
<evidence type="ECO:0000313" key="4">
    <source>
        <dbReference type="EMBL" id="MBE9076971.1"/>
    </source>
</evidence>
<dbReference type="InterPro" id="IPR014710">
    <property type="entry name" value="RmlC-like_jellyroll"/>
</dbReference>
<dbReference type="SUPFAM" id="SSF51182">
    <property type="entry name" value="RmlC-like cupins"/>
    <property type="match status" value="1"/>
</dbReference>
<dbReference type="InterPro" id="IPR011051">
    <property type="entry name" value="RmlC_Cupin_sf"/>
</dbReference>
<comment type="pathway">
    <text evidence="3">Carbohydrate biosynthesis; dTDP-L-rhamnose biosynthesis.</text>
</comment>
<comment type="subunit">
    <text evidence="3">Homodimer.</text>
</comment>
<name>A0A8J7DL48_9CYAN</name>
<feature type="active site" description="Proton acceptor" evidence="1">
    <location>
        <position position="62"/>
    </location>
</feature>
<accession>A0A8J7DL48</accession>
<organism evidence="4 5">
    <name type="scientific">Vasconcelosia minhoensis LEGE 07310</name>
    <dbReference type="NCBI Taxonomy" id="915328"/>
    <lineage>
        <taxon>Bacteria</taxon>
        <taxon>Bacillati</taxon>
        <taxon>Cyanobacteriota</taxon>
        <taxon>Cyanophyceae</taxon>
        <taxon>Nodosilineales</taxon>
        <taxon>Cymatolegaceae</taxon>
        <taxon>Vasconcelosia</taxon>
        <taxon>Vasconcelosia minhoensis</taxon>
    </lineage>
</organism>